<dbReference type="InterPro" id="IPR048848">
    <property type="entry name" value="C3_CUB2"/>
</dbReference>
<evidence type="ECO:0000256" key="5">
    <source>
        <dbReference type="ARBA" id="ARBA00023015"/>
    </source>
</evidence>
<evidence type="ECO:0000313" key="13">
    <source>
        <dbReference type="EMBL" id="KAA8595098.1"/>
    </source>
</evidence>
<feature type="domain" description="Anaphylatoxin-like" evidence="11">
    <location>
        <begin position="565"/>
        <end position="600"/>
    </location>
</feature>
<dbReference type="PROSITE" id="PS01177">
    <property type="entry name" value="ANAPHYLATOXIN_1"/>
    <property type="match status" value="1"/>
</dbReference>
<dbReference type="InterPro" id="IPR018081">
    <property type="entry name" value="Anaphylatoxin_comp_syst"/>
</dbReference>
<keyword evidence="7" id="KW-0804">Transcription</keyword>
<dbReference type="Gene3D" id="2.40.50.120">
    <property type="match status" value="1"/>
</dbReference>
<evidence type="ECO:0000256" key="2">
    <source>
        <dbReference type="ARBA" id="ARBA00004613"/>
    </source>
</evidence>
<evidence type="ECO:0000256" key="3">
    <source>
        <dbReference type="ARBA" id="ARBA00006051"/>
    </source>
</evidence>
<dbReference type="Pfam" id="PF01759">
    <property type="entry name" value="NTR"/>
    <property type="match status" value="1"/>
</dbReference>
<comment type="caution">
    <text evidence="13">The sequence shown here is derived from an EMBL/GenBank/DDBJ whole genome shotgun (WGS) entry which is preliminary data.</text>
</comment>
<dbReference type="EMBL" id="VOFY01000002">
    <property type="protein sequence ID" value="KAA8595098.1"/>
    <property type="molecule type" value="Genomic_DNA"/>
</dbReference>
<dbReference type="GO" id="GO:0005634">
    <property type="term" value="C:nucleus"/>
    <property type="evidence" value="ECO:0007669"/>
    <property type="project" value="UniProtKB-SubCell"/>
</dbReference>
<evidence type="ECO:0000256" key="9">
    <source>
        <dbReference type="ARBA" id="ARBA00023242"/>
    </source>
</evidence>
<dbReference type="SMART" id="SM01359">
    <property type="entry name" value="A2M_N_2"/>
    <property type="match status" value="1"/>
</dbReference>
<dbReference type="PANTHER" id="PTHR11412:SF81">
    <property type="entry name" value="COMPLEMENT C3"/>
    <property type="match status" value="1"/>
</dbReference>
<dbReference type="SUPFAM" id="SSF101546">
    <property type="entry name" value="ASF1-like"/>
    <property type="match status" value="1"/>
</dbReference>
<evidence type="ECO:0000256" key="1">
    <source>
        <dbReference type="ARBA" id="ARBA00004123"/>
    </source>
</evidence>
<comment type="subcellular location">
    <subcellularLocation>
        <location evidence="1">Nucleus</location>
    </subcellularLocation>
    <subcellularLocation>
        <location evidence="2">Secreted</location>
    </subcellularLocation>
</comment>
<dbReference type="InterPro" id="IPR009048">
    <property type="entry name" value="A-macroglobulin_rcpt-bd"/>
</dbReference>
<keyword evidence="5" id="KW-0805">Transcription regulation</keyword>
<dbReference type="Proteomes" id="UP000327493">
    <property type="component" value="Chromosome 2"/>
</dbReference>
<dbReference type="Pfam" id="PF04729">
    <property type="entry name" value="ASF1_hist_chap"/>
    <property type="match status" value="1"/>
</dbReference>
<protein>
    <recommendedName>
        <fullName evidence="15">Anaphylatoxin-like domain-containing protein</fullName>
    </recommendedName>
</protein>
<sequence>MGSGWVKCLTQLWLLAFLAFSSLAFLADGSPLMFAVTPAMEPVERDNETDASIAIEITPEGIILPLEPVYLKSGMHSGAYRLNEIVSYGLWKLVARFHSKPQLSYSAEFEVKEYVLPSFEVKLKVESPFFYVDSQELTVNIKAMYLFGEDVDGMAYGVFGVMHGGQKNSFPSSLQRVPIKGGNGVVTLKREHITQTFQNISDLVGSYIFVAAGVLTESGSEMVQAELRGLQIVKSPYTIHFKRTSKYFKPGMSFDVVIEVVNPDSSPVHGVVVVVDPGEVQGRTSANGMARLAINTKENSEPLTVTAKTKDPHISSERQASANMTALPYSTNSNNYLHIGVDTAEVTLGDNLKITLNLNRQETTEKDITYLILSRGQLVKHGRYRNTGQMLMSMIVTITKNMLPSFRIIVYYHPNDNEVVSDSVWVDAEDSCMGSLKLEPDKPQSSYEPRKMFNLKVTGDPGATVGLVAVDKGVYVLNNKHRLNQKKVWEMIETYDTGCTPGGGKDGMGVFYDAGLLFESNMASGTPYRQELQCPTPSRRKRDASIMDVTTSLASQYEDQLQRDCCLDGMRNTPLSYTCERRSQYISDGAACAAAFLHCCKEMETQRAEMKEDSLLLARSEEDDTYMDNNEIVSRTKFPESWLWTDMKLPPCPEKKTNCDTTSVIKTVPLQDSITTWQFTGISLSRTHGICVAEPLEVVVRKNFFIDLRLPYSAVRGEQLEVKAVLHNYSPDYVTVRVDLIDVPHVCSAASKRGKYRQEVKVRPQATKTVPFIIIPTKEGQYHIEVKAAVKDSVNDGIMKMLQVVPEGLLIKSPHIVTIDPAKKGVDGKQEEILNSGIPKKSVVPNTPTSTQISVTGRRNKNELKNDITGKSMVSLIKQPSGSGEENMIHMTLPVIAATYLDKTNQWDPVEIERRNEALQHIETGYQNQLAYRKNDGSFAVYPDHGGSTWLTAYVAKVFSIASNLVAVQREDICDAVKFLILNMKQSDGFFTEVEAVSHREMAGDVHGRDSDASMTAFCLIAIQESRTQCAATVFADDHCLFPYLSVLLIFSFLIPSSFPFVQSLQDSIDKAAAYLEKRLPSLINPYAVAMASYALANENKLNKEILFKFASPELSHWPTPMGRVYTLEATAYALLALVKAKAFKEAMPVVRWFNKQRRVNGGYGSTQATIIVYQAIGEYWTSAEEPDYDLNVDILLPGRSKPDKYNFNRDNHYATRTSKIKDINRNVKVTATGTGEATLTMVSLYYALPNEKESDCQKFNLSVQLLPEKMDEEEKIYKLKIEILNKDRERNESISILEIGLLTGFTANTDDLSLLSKGRARTISKYTVNPAQSERSSLIIYLDKVSHTRPEEITFRIHQKLKVGVLQPAAVSVYEYNNHQSSNKTHCVKFYHPERRGGQLLRLCRNDQCECAEENCSMQKKGNVSNDQRTAKACETEVHSKIDFVYKVRLEDFTDGLSTDIYTVQVLEVIKEGWYFFYLNLKLNSLNVSFPQMLPLKYLNRSSDVGPTGKLRTFLSYRHCRAALDLRTGKTYLIMGASKDIYRDTRSQSYQYALAERTWIEYWPTDVECETDEYDPICAGILEMGRGASEDNAMAKVQVLNVAVLDNPSPFGNPFQFEITFECMEDLPEDLEWKIIYVGSAESEEYDQADAPNTGLIPESDAVGVTVVLITCTYRGQEFIRIGYYVNNEYTDPELRENPPLKPDYTQLLRNILASNPRVTRFHINWEGSADKMEDSENVDPSPNISGMLPPSCLPGKMPPLGLMPDNSMDCM</sequence>
<dbReference type="Gene3D" id="2.60.120.1540">
    <property type="match status" value="1"/>
</dbReference>
<dbReference type="Gene3D" id="2.60.40.1930">
    <property type="match status" value="2"/>
</dbReference>
<evidence type="ECO:0000256" key="4">
    <source>
        <dbReference type="ARBA" id="ARBA00022525"/>
    </source>
</evidence>
<dbReference type="Pfam" id="PF07678">
    <property type="entry name" value="TED_complement"/>
    <property type="match status" value="1"/>
</dbReference>
<evidence type="ECO:0000313" key="14">
    <source>
        <dbReference type="Proteomes" id="UP000327493"/>
    </source>
</evidence>
<dbReference type="PROSITE" id="PS01178">
    <property type="entry name" value="ANAPHYLATOXIN_2"/>
    <property type="match status" value="1"/>
</dbReference>
<dbReference type="Gene3D" id="1.20.91.20">
    <property type="entry name" value="Anaphylotoxins (complement system)"/>
    <property type="match status" value="1"/>
</dbReference>
<dbReference type="FunFam" id="2.60.40.10:FF:000155">
    <property type="entry name" value="complement C3 isoform X1"/>
    <property type="match status" value="1"/>
</dbReference>
<dbReference type="InterPro" id="IPR013783">
    <property type="entry name" value="Ig-like_fold"/>
</dbReference>
<feature type="chain" id="PRO_5023849314" description="Anaphylatoxin-like domain-containing protein" evidence="10">
    <location>
        <begin position="30"/>
        <end position="1773"/>
    </location>
</feature>
<dbReference type="FunFam" id="2.60.40.1940:FF:000001">
    <property type="entry name" value="Complement component C3"/>
    <property type="match status" value="1"/>
</dbReference>
<keyword evidence="6" id="KW-1015">Disulfide bond</keyword>
<dbReference type="Pfam" id="PF00207">
    <property type="entry name" value="A2M"/>
    <property type="match status" value="1"/>
</dbReference>
<dbReference type="SMART" id="SM00104">
    <property type="entry name" value="ANATO"/>
    <property type="match status" value="1"/>
</dbReference>
<dbReference type="PANTHER" id="PTHR11412">
    <property type="entry name" value="MACROGLOBULIN / COMPLEMENT"/>
    <property type="match status" value="1"/>
</dbReference>
<gene>
    <name evidence="13" type="ORF">FQN60_012233</name>
</gene>
<dbReference type="Gene3D" id="2.60.40.1490">
    <property type="entry name" value="Histone chaperone ASF1-like"/>
    <property type="match status" value="2"/>
</dbReference>
<accession>A0A5J5DPH0</accession>
<organism evidence="13 14">
    <name type="scientific">Etheostoma spectabile</name>
    <name type="common">orangethroat darter</name>
    <dbReference type="NCBI Taxonomy" id="54343"/>
    <lineage>
        <taxon>Eukaryota</taxon>
        <taxon>Metazoa</taxon>
        <taxon>Chordata</taxon>
        <taxon>Craniata</taxon>
        <taxon>Vertebrata</taxon>
        <taxon>Euteleostomi</taxon>
        <taxon>Actinopterygii</taxon>
        <taxon>Neopterygii</taxon>
        <taxon>Teleostei</taxon>
        <taxon>Neoteleostei</taxon>
        <taxon>Acanthomorphata</taxon>
        <taxon>Eupercaria</taxon>
        <taxon>Perciformes</taxon>
        <taxon>Percoidei</taxon>
        <taxon>Percidae</taxon>
        <taxon>Etheostomatinae</taxon>
        <taxon>Etheostoma</taxon>
    </lineage>
</organism>
<dbReference type="InterPro" id="IPR050473">
    <property type="entry name" value="A2M/Complement_sys"/>
</dbReference>
<keyword evidence="8" id="KW-0143">Chaperone</keyword>
<evidence type="ECO:0000259" key="11">
    <source>
        <dbReference type="PROSITE" id="PS01178"/>
    </source>
</evidence>
<dbReference type="InterPro" id="IPR008930">
    <property type="entry name" value="Terpenoid_cyclase/PrenylTrfase"/>
</dbReference>
<dbReference type="SUPFAM" id="SSF50242">
    <property type="entry name" value="TIMP-like"/>
    <property type="match status" value="2"/>
</dbReference>
<dbReference type="SMART" id="SM00643">
    <property type="entry name" value="C345C"/>
    <property type="match status" value="1"/>
</dbReference>
<dbReference type="Pfam" id="PF07677">
    <property type="entry name" value="A2M_recep"/>
    <property type="match status" value="1"/>
</dbReference>
<name>A0A5J5DPH0_9PERO</name>
<dbReference type="CDD" id="cd00017">
    <property type="entry name" value="ANATO"/>
    <property type="match status" value="1"/>
</dbReference>
<dbReference type="Gene3D" id="1.50.10.20">
    <property type="match status" value="1"/>
</dbReference>
<dbReference type="InterPro" id="IPR001134">
    <property type="entry name" value="Netrin_domain"/>
</dbReference>
<reference evidence="13 14" key="1">
    <citation type="submission" date="2019-08" db="EMBL/GenBank/DDBJ databases">
        <title>A chromosome-level genome assembly, high-density linkage maps, and genome scans reveal the genomic architecture of hybrid incompatibilities underlying speciation via character displacement in darters (Percidae: Etheostominae).</title>
        <authorList>
            <person name="Moran R.L."/>
            <person name="Catchen J.M."/>
            <person name="Fuller R.C."/>
        </authorList>
    </citation>
    <scope>NUCLEOTIDE SEQUENCE [LARGE SCALE GENOMIC DNA]</scope>
    <source>
        <strain evidence="13">EspeVRDwgs_2016</strain>
        <tissue evidence="13">Muscle</tissue>
    </source>
</reference>
<dbReference type="Gene3D" id="6.20.50.160">
    <property type="match status" value="1"/>
</dbReference>
<dbReference type="InterPro" id="IPR011626">
    <property type="entry name" value="Alpha-macroglobulin_TED"/>
</dbReference>
<proteinExistence type="inferred from homology"/>
<dbReference type="Pfam" id="PF01821">
    <property type="entry name" value="ANATO"/>
    <property type="match status" value="1"/>
</dbReference>
<dbReference type="SUPFAM" id="SSF48239">
    <property type="entry name" value="Terpenoid cyclases/Protein prenyltransferases"/>
    <property type="match status" value="1"/>
</dbReference>
<keyword evidence="4" id="KW-0964">Secreted</keyword>
<dbReference type="InterPro" id="IPR040839">
    <property type="entry name" value="MG4"/>
</dbReference>
<dbReference type="InterPro" id="IPR001599">
    <property type="entry name" value="Macroglobln_a2"/>
</dbReference>
<dbReference type="CDD" id="cd02896">
    <property type="entry name" value="complement_C3_C4_C5"/>
    <property type="match status" value="1"/>
</dbReference>
<dbReference type="Pfam" id="PF21308">
    <property type="entry name" value="C3_CUB2"/>
    <property type="match status" value="1"/>
</dbReference>
<dbReference type="InterPro" id="IPR036595">
    <property type="entry name" value="A-macroglobulin_rcpt-bd_sf"/>
</dbReference>
<dbReference type="SMART" id="SM01419">
    <property type="entry name" value="Thiol-ester_cl"/>
    <property type="match status" value="1"/>
</dbReference>
<evidence type="ECO:0000256" key="7">
    <source>
        <dbReference type="ARBA" id="ARBA00023163"/>
    </source>
</evidence>
<dbReference type="GO" id="GO:0004866">
    <property type="term" value="F:endopeptidase inhibitor activity"/>
    <property type="evidence" value="ECO:0007669"/>
    <property type="project" value="InterPro"/>
</dbReference>
<evidence type="ECO:0000256" key="10">
    <source>
        <dbReference type="SAM" id="SignalP"/>
    </source>
</evidence>
<keyword evidence="10" id="KW-0732">Signal</keyword>
<dbReference type="GO" id="GO:0006325">
    <property type="term" value="P:chromatin organization"/>
    <property type="evidence" value="ECO:0007669"/>
    <property type="project" value="InterPro"/>
</dbReference>
<dbReference type="InterPro" id="IPR047565">
    <property type="entry name" value="Alpha-macroglob_thiol-ester_cl"/>
</dbReference>
<dbReference type="InterPro" id="IPR036747">
    <property type="entry name" value="ASF1-like_sf"/>
</dbReference>
<dbReference type="SUPFAM" id="SSF47686">
    <property type="entry name" value="Anaphylotoxins (complement system)"/>
    <property type="match status" value="1"/>
</dbReference>
<dbReference type="Gene3D" id="1.20.50.70">
    <property type="match status" value="1"/>
</dbReference>
<dbReference type="Pfam" id="PF07703">
    <property type="entry name" value="A2M_BRD"/>
    <property type="match status" value="1"/>
</dbReference>
<dbReference type="Gene3D" id="2.60.40.690">
    <property type="entry name" value="Alpha-macroglobulin, receptor-binding domain"/>
    <property type="match status" value="1"/>
</dbReference>
<dbReference type="InterPro" id="IPR041555">
    <property type="entry name" value="MG3"/>
</dbReference>
<evidence type="ECO:0000259" key="12">
    <source>
        <dbReference type="PROSITE" id="PS50189"/>
    </source>
</evidence>
<feature type="signal peptide" evidence="10">
    <location>
        <begin position="1"/>
        <end position="29"/>
    </location>
</feature>
<keyword evidence="9" id="KW-0539">Nucleus</keyword>
<dbReference type="InterPro" id="IPR000020">
    <property type="entry name" value="Anaphylatoxin/fibulin"/>
</dbReference>
<evidence type="ECO:0000256" key="8">
    <source>
        <dbReference type="ARBA" id="ARBA00023186"/>
    </source>
</evidence>
<dbReference type="GO" id="GO:0005615">
    <property type="term" value="C:extracellular space"/>
    <property type="evidence" value="ECO:0007669"/>
    <property type="project" value="InterPro"/>
</dbReference>
<dbReference type="InterPro" id="IPR006818">
    <property type="entry name" value="ASF1-like"/>
</dbReference>
<evidence type="ECO:0000256" key="6">
    <source>
        <dbReference type="ARBA" id="ARBA00023157"/>
    </source>
</evidence>
<dbReference type="Pfam" id="PF17791">
    <property type="entry name" value="MG3"/>
    <property type="match status" value="1"/>
</dbReference>
<dbReference type="InterPro" id="IPR011625">
    <property type="entry name" value="A2M_N_BRD"/>
</dbReference>
<dbReference type="InterPro" id="IPR018933">
    <property type="entry name" value="Netrin_module_non-TIMP"/>
</dbReference>
<dbReference type="Gene3D" id="2.60.40.10">
    <property type="entry name" value="Immunoglobulins"/>
    <property type="match status" value="2"/>
</dbReference>
<dbReference type="SUPFAM" id="SSF49410">
    <property type="entry name" value="Alpha-macroglobulin receptor domain"/>
    <property type="match status" value="1"/>
</dbReference>
<comment type="similarity">
    <text evidence="3">Belongs to the ASF1 family.</text>
</comment>
<dbReference type="InterPro" id="IPR008993">
    <property type="entry name" value="TIMP-like_OB-fold"/>
</dbReference>
<dbReference type="Gene3D" id="2.60.40.1940">
    <property type="match status" value="1"/>
</dbReference>
<keyword evidence="14" id="KW-1185">Reference proteome</keyword>
<dbReference type="SMART" id="SM01360">
    <property type="entry name" value="A2M"/>
    <property type="match status" value="1"/>
</dbReference>
<dbReference type="Gene3D" id="2.20.130.20">
    <property type="match status" value="1"/>
</dbReference>
<dbReference type="Pfam" id="PF17789">
    <property type="entry name" value="MG4"/>
    <property type="match status" value="1"/>
</dbReference>
<dbReference type="SMART" id="SM01361">
    <property type="entry name" value="A2M_recep"/>
    <property type="match status" value="1"/>
</dbReference>
<evidence type="ECO:0008006" key="15">
    <source>
        <dbReference type="Google" id="ProtNLM"/>
    </source>
</evidence>
<dbReference type="PROSITE" id="PS50189">
    <property type="entry name" value="NTR"/>
    <property type="match status" value="1"/>
</dbReference>
<feature type="domain" description="NTR" evidence="12">
    <location>
        <begin position="1417"/>
        <end position="1579"/>
    </location>
</feature>